<dbReference type="EMBL" id="NMUH01003549">
    <property type="protein sequence ID" value="MQM06136.1"/>
    <property type="molecule type" value="Genomic_DNA"/>
</dbReference>
<sequence>MLSRRLQRILAKKKKFQSGVKEDLVVPGCCVPFECEGRPAELGGCFVHWGTVLTKEIFFKDPFTPPPSGFANRATVLPWVVRFHGPVDWAQSAHTFSACERDRGVCHVLNTKALVVAFMLPLFWVVVCMRAACRTLGGHANVDSGKATASYVAFRSQRRATSCSQPLCVFKKVWPNKAAVRSARPRELAAVFCWAIRRLGGHFGVISP</sequence>
<keyword evidence="2" id="KW-1185">Reference proteome</keyword>
<reference evidence="1" key="1">
    <citation type="submission" date="2017-07" db="EMBL/GenBank/DDBJ databases">
        <title>Taro Niue Genome Assembly and Annotation.</title>
        <authorList>
            <person name="Atibalentja N."/>
            <person name="Keating K."/>
            <person name="Fields C.J."/>
        </authorList>
    </citation>
    <scope>NUCLEOTIDE SEQUENCE</scope>
    <source>
        <strain evidence="1">Niue_2</strain>
        <tissue evidence="1">Leaf</tissue>
    </source>
</reference>
<dbReference type="AlphaFoldDB" id="A0A843WEB5"/>
<proteinExistence type="predicted"/>
<gene>
    <name evidence="1" type="ORF">Taro_038957</name>
</gene>
<evidence type="ECO:0000313" key="2">
    <source>
        <dbReference type="Proteomes" id="UP000652761"/>
    </source>
</evidence>
<accession>A0A843WEB5</accession>
<dbReference type="Proteomes" id="UP000652761">
    <property type="component" value="Unassembled WGS sequence"/>
</dbReference>
<name>A0A843WEB5_COLES</name>
<protein>
    <submittedName>
        <fullName evidence="1">Uncharacterized protein</fullName>
    </submittedName>
</protein>
<comment type="caution">
    <text evidence="1">The sequence shown here is derived from an EMBL/GenBank/DDBJ whole genome shotgun (WGS) entry which is preliminary data.</text>
</comment>
<evidence type="ECO:0000313" key="1">
    <source>
        <dbReference type="EMBL" id="MQM06136.1"/>
    </source>
</evidence>
<organism evidence="1 2">
    <name type="scientific">Colocasia esculenta</name>
    <name type="common">Wild taro</name>
    <name type="synonym">Arum esculentum</name>
    <dbReference type="NCBI Taxonomy" id="4460"/>
    <lineage>
        <taxon>Eukaryota</taxon>
        <taxon>Viridiplantae</taxon>
        <taxon>Streptophyta</taxon>
        <taxon>Embryophyta</taxon>
        <taxon>Tracheophyta</taxon>
        <taxon>Spermatophyta</taxon>
        <taxon>Magnoliopsida</taxon>
        <taxon>Liliopsida</taxon>
        <taxon>Araceae</taxon>
        <taxon>Aroideae</taxon>
        <taxon>Colocasieae</taxon>
        <taxon>Colocasia</taxon>
    </lineage>
</organism>